<sequence>ILLTTAFFNERANSYIYIVALQYFEFATGTNFLMQWLPISRSRSLMIS</sequence>
<proteinExistence type="predicted"/>
<organism evidence="2 3">
    <name type="scientific">Larinioides sclopetarius</name>
    <dbReference type="NCBI Taxonomy" id="280406"/>
    <lineage>
        <taxon>Eukaryota</taxon>
        <taxon>Metazoa</taxon>
        <taxon>Ecdysozoa</taxon>
        <taxon>Arthropoda</taxon>
        <taxon>Chelicerata</taxon>
        <taxon>Arachnida</taxon>
        <taxon>Araneae</taxon>
        <taxon>Araneomorphae</taxon>
        <taxon>Entelegynae</taxon>
        <taxon>Araneoidea</taxon>
        <taxon>Araneidae</taxon>
        <taxon>Larinioides</taxon>
    </lineage>
</organism>
<evidence type="ECO:0000313" key="2">
    <source>
        <dbReference type="EMBL" id="CAL1275547.1"/>
    </source>
</evidence>
<protein>
    <submittedName>
        <fullName evidence="2">Uncharacterized protein</fullName>
    </submittedName>
</protein>
<feature type="non-terminal residue" evidence="2">
    <location>
        <position position="1"/>
    </location>
</feature>
<reference evidence="2 3" key="1">
    <citation type="submission" date="2024-04" db="EMBL/GenBank/DDBJ databases">
        <authorList>
            <person name="Rising A."/>
            <person name="Reimegard J."/>
            <person name="Sonavane S."/>
            <person name="Akerstrom W."/>
            <person name="Nylinder S."/>
            <person name="Hedman E."/>
            <person name="Kallberg Y."/>
        </authorList>
    </citation>
    <scope>NUCLEOTIDE SEQUENCE [LARGE SCALE GENOMIC DNA]</scope>
</reference>
<dbReference type="EMBL" id="CAXIEN010000085">
    <property type="protein sequence ID" value="CAL1275547.1"/>
    <property type="molecule type" value="Genomic_DNA"/>
</dbReference>
<dbReference type="AlphaFoldDB" id="A0AAV1ZYC8"/>
<keyword evidence="1" id="KW-1133">Transmembrane helix</keyword>
<feature type="transmembrane region" description="Helical" evidence="1">
    <location>
        <begin position="15"/>
        <end position="37"/>
    </location>
</feature>
<gene>
    <name evidence="2" type="ORF">LARSCL_LOCUS8136</name>
</gene>
<evidence type="ECO:0000313" key="3">
    <source>
        <dbReference type="Proteomes" id="UP001497382"/>
    </source>
</evidence>
<keyword evidence="1" id="KW-0812">Transmembrane</keyword>
<comment type="caution">
    <text evidence="2">The sequence shown here is derived from an EMBL/GenBank/DDBJ whole genome shotgun (WGS) entry which is preliminary data.</text>
</comment>
<dbReference type="Proteomes" id="UP001497382">
    <property type="component" value="Unassembled WGS sequence"/>
</dbReference>
<name>A0AAV1ZYC8_9ARAC</name>
<keyword evidence="3" id="KW-1185">Reference proteome</keyword>
<evidence type="ECO:0000256" key="1">
    <source>
        <dbReference type="SAM" id="Phobius"/>
    </source>
</evidence>
<accession>A0AAV1ZYC8</accession>
<keyword evidence="1" id="KW-0472">Membrane</keyword>